<name>A0A841L7A5_9SPHN</name>
<feature type="domain" description="TonB-dependent receptor-like beta-barrel" evidence="14">
    <location>
        <begin position="272"/>
        <end position="744"/>
    </location>
</feature>
<evidence type="ECO:0000313" key="17">
    <source>
        <dbReference type="Proteomes" id="UP000538147"/>
    </source>
</evidence>
<evidence type="ECO:0000256" key="8">
    <source>
        <dbReference type="ARBA" id="ARBA00023077"/>
    </source>
</evidence>
<evidence type="ECO:0000313" key="16">
    <source>
        <dbReference type="EMBL" id="MBB6228869.1"/>
    </source>
</evidence>
<dbReference type="PANTHER" id="PTHR32552:SF81">
    <property type="entry name" value="TONB-DEPENDENT OUTER MEMBRANE RECEPTOR"/>
    <property type="match status" value="1"/>
</dbReference>
<evidence type="ECO:0000256" key="7">
    <source>
        <dbReference type="ARBA" id="ARBA00023065"/>
    </source>
</evidence>
<keyword evidence="6" id="KW-0408">Iron</keyword>
<keyword evidence="3 11" id="KW-1134">Transmembrane beta strand</keyword>
<comment type="similarity">
    <text evidence="11 12">Belongs to the TonB-dependent receptor family.</text>
</comment>
<keyword evidence="17" id="KW-1185">Reference proteome</keyword>
<dbReference type="InterPro" id="IPR000531">
    <property type="entry name" value="Beta-barrel_TonB"/>
</dbReference>
<feature type="signal peptide" evidence="13">
    <location>
        <begin position="1"/>
        <end position="22"/>
    </location>
</feature>
<sequence>MTAILRAGLLLCAAAVAPAAVAQEAQPTLAEEIIVTASKTEQRLGLVTASVAAFDSEALARFGAQDANALLGRVAGLSIETSQPGFARYVIRGVNAGGQFGWRQGAATAIYLDEAPLTTRTNFFFASPDINLYDMARIEVLRGPQGTLYGASAIGGAIRAVPTAPDRSTFSAKGEAELSSTQDAGSPNFALRGAVNLPLATDTAALRISGDYVENQGFIDAILIRTQDFVTEAATAPRIRDYNSQNRLTLRAALSLLPAEGVEIVPSLTYLRNRAGGAGDFALNAFGNRNRATVFAFNPTFEADGRPYEFVNDELVVASLKMTADIDALGGLQLVSATNWQDRRAGGRDDSIASNGSWVVGFGFDDTYAASVDPSWGEFGTRVRQFSQEVRLVTTGSQSLQLVGGLFYNRLRQTDTILYSFEGSPQALFDQFGVADAISYDGRDDFAEDEYAAFANAELRLGGGFAVAGGLRVTHYTQMLLRGASFPAFDDPGDRANPSRLTASETRLTPRLVASWRGSDGVTAYVSAAEGFRTGGGNPPENLRGQCPDRSRFPAQPDQFDADSAWSYEVGVKARTRDNRLAINAAAFRVDWQDIQTGVSFTCADNSVVSYTGNAGTARIQGVEIEAALALLPDLNASAVIGYTHGKFTADAPEAGITRGERLGYIPEWTFNFRLDYSAPQPLIGQFKPYAAADVRHVGNRIDPLYGPRGNPDFGVDLPTQTQVDAQIGLRTGKIDLSLFVRNLTNEDVALQQLALFATNGFRPTGFDTRTQREEVVLRPRTFGLTARVSY</sequence>
<dbReference type="InterPro" id="IPR039426">
    <property type="entry name" value="TonB-dep_rcpt-like"/>
</dbReference>
<accession>A0A841L7A5</accession>
<keyword evidence="5 11" id="KW-0812">Transmembrane</keyword>
<comment type="caution">
    <text evidence="16">The sequence shown here is derived from an EMBL/GenBank/DDBJ whole genome shotgun (WGS) entry which is preliminary data.</text>
</comment>
<evidence type="ECO:0000256" key="3">
    <source>
        <dbReference type="ARBA" id="ARBA00022452"/>
    </source>
</evidence>
<dbReference type="Pfam" id="PF07715">
    <property type="entry name" value="Plug"/>
    <property type="match status" value="1"/>
</dbReference>
<proteinExistence type="inferred from homology"/>
<dbReference type="Pfam" id="PF00593">
    <property type="entry name" value="TonB_dep_Rec_b-barrel"/>
    <property type="match status" value="1"/>
</dbReference>
<keyword evidence="10 11" id="KW-0998">Cell outer membrane</keyword>
<evidence type="ECO:0000256" key="4">
    <source>
        <dbReference type="ARBA" id="ARBA00022496"/>
    </source>
</evidence>
<evidence type="ECO:0000256" key="6">
    <source>
        <dbReference type="ARBA" id="ARBA00023004"/>
    </source>
</evidence>
<evidence type="ECO:0000256" key="10">
    <source>
        <dbReference type="ARBA" id="ARBA00023237"/>
    </source>
</evidence>
<organism evidence="16 17">
    <name type="scientific">Polymorphobacter multimanifer</name>
    <dbReference type="NCBI Taxonomy" id="1070431"/>
    <lineage>
        <taxon>Bacteria</taxon>
        <taxon>Pseudomonadati</taxon>
        <taxon>Pseudomonadota</taxon>
        <taxon>Alphaproteobacteria</taxon>
        <taxon>Sphingomonadales</taxon>
        <taxon>Sphingosinicellaceae</taxon>
        <taxon>Polymorphobacter</taxon>
    </lineage>
</organism>
<dbReference type="Gene3D" id="2.40.170.20">
    <property type="entry name" value="TonB-dependent receptor, beta-barrel domain"/>
    <property type="match status" value="1"/>
</dbReference>
<evidence type="ECO:0000256" key="12">
    <source>
        <dbReference type="RuleBase" id="RU003357"/>
    </source>
</evidence>
<gene>
    <name evidence="16" type="ORF">FHS79_003062</name>
</gene>
<reference evidence="16 17" key="1">
    <citation type="submission" date="2020-08" db="EMBL/GenBank/DDBJ databases">
        <title>Genomic Encyclopedia of Type Strains, Phase IV (KMG-IV): sequencing the most valuable type-strain genomes for metagenomic binning, comparative biology and taxonomic classification.</title>
        <authorList>
            <person name="Goeker M."/>
        </authorList>
    </citation>
    <scope>NUCLEOTIDE SEQUENCE [LARGE SCALE GENOMIC DNA]</scope>
    <source>
        <strain evidence="16 17">DSM 102189</strain>
    </source>
</reference>
<keyword evidence="9 11" id="KW-0472">Membrane</keyword>
<keyword evidence="7" id="KW-0406">Ion transport</keyword>
<evidence type="ECO:0000256" key="11">
    <source>
        <dbReference type="PROSITE-ProRule" id="PRU01360"/>
    </source>
</evidence>
<keyword evidence="4" id="KW-0410">Iron transport</keyword>
<dbReference type="EMBL" id="JACIIV010000026">
    <property type="protein sequence ID" value="MBB6228869.1"/>
    <property type="molecule type" value="Genomic_DNA"/>
</dbReference>
<evidence type="ECO:0000256" key="2">
    <source>
        <dbReference type="ARBA" id="ARBA00022448"/>
    </source>
</evidence>
<evidence type="ECO:0000256" key="13">
    <source>
        <dbReference type="SAM" id="SignalP"/>
    </source>
</evidence>
<keyword evidence="13" id="KW-0732">Signal</keyword>
<feature type="domain" description="TonB-dependent receptor plug" evidence="15">
    <location>
        <begin position="47"/>
        <end position="157"/>
    </location>
</feature>
<protein>
    <submittedName>
        <fullName evidence="16">Outer membrane receptor protein involved in Fe transport</fullName>
    </submittedName>
</protein>
<dbReference type="GO" id="GO:0006826">
    <property type="term" value="P:iron ion transport"/>
    <property type="evidence" value="ECO:0007669"/>
    <property type="project" value="UniProtKB-KW"/>
</dbReference>
<evidence type="ECO:0000256" key="5">
    <source>
        <dbReference type="ARBA" id="ARBA00022692"/>
    </source>
</evidence>
<feature type="chain" id="PRO_5033054333" evidence="13">
    <location>
        <begin position="23"/>
        <end position="791"/>
    </location>
</feature>
<evidence type="ECO:0000259" key="14">
    <source>
        <dbReference type="Pfam" id="PF00593"/>
    </source>
</evidence>
<dbReference type="AlphaFoldDB" id="A0A841L7A5"/>
<keyword evidence="2 11" id="KW-0813">Transport</keyword>
<dbReference type="InterPro" id="IPR012910">
    <property type="entry name" value="Plug_dom"/>
</dbReference>
<dbReference type="PROSITE" id="PS52016">
    <property type="entry name" value="TONB_DEPENDENT_REC_3"/>
    <property type="match status" value="1"/>
</dbReference>
<keyword evidence="16" id="KW-0675">Receptor</keyword>
<dbReference type="InterPro" id="IPR036942">
    <property type="entry name" value="Beta-barrel_TonB_sf"/>
</dbReference>
<dbReference type="SUPFAM" id="SSF56935">
    <property type="entry name" value="Porins"/>
    <property type="match status" value="1"/>
</dbReference>
<dbReference type="Proteomes" id="UP000538147">
    <property type="component" value="Unassembled WGS sequence"/>
</dbReference>
<evidence type="ECO:0000256" key="1">
    <source>
        <dbReference type="ARBA" id="ARBA00004571"/>
    </source>
</evidence>
<keyword evidence="8 12" id="KW-0798">TonB box</keyword>
<dbReference type="GO" id="GO:0009279">
    <property type="term" value="C:cell outer membrane"/>
    <property type="evidence" value="ECO:0007669"/>
    <property type="project" value="UniProtKB-SubCell"/>
</dbReference>
<comment type="subcellular location">
    <subcellularLocation>
        <location evidence="1 11">Cell outer membrane</location>
        <topology evidence="1 11">Multi-pass membrane protein</topology>
    </subcellularLocation>
</comment>
<evidence type="ECO:0000259" key="15">
    <source>
        <dbReference type="Pfam" id="PF07715"/>
    </source>
</evidence>
<dbReference type="RefSeq" id="WP_184202001.1">
    <property type="nucleotide sequence ID" value="NZ_JACIIV010000026.1"/>
</dbReference>
<evidence type="ECO:0000256" key="9">
    <source>
        <dbReference type="ARBA" id="ARBA00023136"/>
    </source>
</evidence>
<dbReference type="PANTHER" id="PTHR32552">
    <property type="entry name" value="FERRICHROME IRON RECEPTOR-RELATED"/>
    <property type="match status" value="1"/>
</dbReference>